<feature type="compositionally biased region" description="Low complexity" evidence="1">
    <location>
        <begin position="297"/>
        <end position="311"/>
    </location>
</feature>
<protein>
    <submittedName>
        <fullName evidence="2">Uncharacterized protein</fullName>
    </submittedName>
</protein>
<gene>
    <name evidence="2" type="ORF">HK100_006046</name>
</gene>
<feature type="region of interest" description="Disordered" evidence="1">
    <location>
        <begin position="186"/>
        <end position="219"/>
    </location>
</feature>
<accession>A0AAD5SRW5</accession>
<dbReference type="Proteomes" id="UP001211907">
    <property type="component" value="Unassembled WGS sequence"/>
</dbReference>
<evidence type="ECO:0000313" key="3">
    <source>
        <dbReference type="Proteomes" id="UP001211907"/>
    </source>
</evidence>
<comment type="caution">
    <text evidence="2">The sequence shown here is derived from an EMBL/GenBank/DDBJ whole genome shotgun (WGS) entry which is preliminary data.</text>
</comment>
<keyword evidence="3" id="KW-1185">Reference proteome</keyword>
<feature type="compositionally biased region" description="Low complexity" evidence="1">
    <location>
        <begin position="206"/>
        <end position="219"/>
    </location>
</feature>
<evidence type="ECO:0000256" key="1">
    <source>
        <dbReference type="SAM" id="MobiDB-lite"/>
    </source>
</evidence>
<reference evidence="2" key="1">
    <citation type="submission" date="2020-05" db="EMBL/GenBank/DDBJ databases">
        <title>Phylogenomic resolution of chytrid fungi.</title>
        <authorList>
            <person name="Stajich J.E."/>
            <person name="Amses K."/>
            <person name="Simmons R."/>
            <person name="Seto K."/>
            <person name="Myers J."/>
            <person name="Bonds A."/>
            <person name="Quandt C.A."/>
            <person name="Barry K."/>
            <person name="Liu P."/>
            <person name="Grigoriev I."/>
            <person name="Longcore J.E."/>
            <person name="James T.Y."/>
        </authorList>
    </citation>
    <scope>NUCLEOTIDE SEQUENCE</scope>
    <source>
        <strain evidence="2">JEL0513</strain>
    </source>
</reference>
<feature type="region of interest" description="Disordered" evidence="1">
    <location>
        <begin position="275"/>
        <end position="317"/>
    </location>
</feature>
<feature type="compositionally biased region" description="Polar residues" evidence="1">
    <location>
        <begin position="275"/>
        <end position="287"/>
    </location>
</feature>
<dbReference type="AlphaFoldDB" id="A0AAD5SRW5"/>
<dbReference type="EMBL" id="JADGJH010002803">
    <property type="protein sequence ID" value="KAJ3094729.1"/>
    <property type="molecule type" value="Genomic_DNA"/>
</dbReference>
<name>A0AAD5SRW5_9FUNG</name>
<organism evidence="2 3">
    <name type="scientific">Physocladia obscura</name>
    <dbReference type="NCBI Taxonomy" id="109957"/>
    <lineage>
        <taxon>Eukaryota</taxon>
        <taxon>Fungi</taxon>
        <taxon>Fungi incertae sedis</taxon>
        <taxon>Chytridiomycota</taxon>
        <taxon>Chytridiomycota incertae sedis</taxon>
        <taxon>Chytridiomycetes</taxon>
        <taxon>Chytridiales</taxon>
        <taxon>Chytriomycetaceae</taxon>
        <taxon>Physocladia</taxon>
    </lineage>
</organism>
<sequence length="342" mass="36585">MKEPKRLIDDAVRKLDEILASFEEDDILDAYYETQVRQGETESKELKAESVDTQGRIRTKQSIKLRADSPPLPPIPTNNVSTFHTNNSNFYAGVNDRVPILHAPATHRPLPMIRSKSLGATRPPHQHNQQPLITNFGSFMNTTPTTPTTPPVKSSATAIPEITQAAVSATPTATIVYVRPYSPSHTNLRPTIPPRRDSKTKVLLGPTSSPSSSTNADTGAISISTTASTMTSSTPNASASASTATTSAVSIASTPTAFNPTTISALQTQTPATTLITPAPSTSTTGENMRRPYTGTVRPRSSSSLARSAVRTAKSTPTLTDRKLAYEKMVESGVLKSKTGRD</sequence>
<evidence type="ECO:0000313" key="2">
    <source>
        <dbReference type="EMBL" id="KAJ3094729.1"/>
    </source>
</evidence>
<proteinExistence type="predicted"/>